<name>A0A7C5VFB2_9DEIN</name>
<dbReference type="AlphaFoldDB" id="A0A7C5VFB2"/>
<organism evidence="2">
    <name type="scientific">Thermus caliditerrae</name>
    <dbReference type="NCBI Taxonomy" id="1330700"/>
    <lineage>
        <taxon>Bacteria</taxon>
        <taxon>Thermotogati</taxon>
        <taxon>Deinococcota</taxon>
        <taxon>Deinococci</taxon>
        <taxon>Thermales</taxon>
        <taxon>Thermaceae</taxon>
        <taxon>Thermus</taxon>
    </lineage>
</organism>
<feature type="transmembrane region" description="Helical" evidence="1">
    <location>
        <begin position="88"/>
        <end position="109"/>
    </location>
</feature>
<evidence type="ECO:0000313" key="2">
    <source>
        <dbReference type="EMBL" id="HHM67707.1"/>
    </source>
</evidence>
<keyword evidence="1" id="KW-0812">Transmembrane</keyword>
<gene>
    <name evidence="2" type="ORF">ENM28_03130</name>
</gene>
<feature type="transmembrane region" description="Helical" evidence="1">
    <location>
        <begin position="55"/>
        <end position="76"/>
    </location>
</feature>
<protein>
    <submittedName>
        <fullName evidence="2">Uncharacterized protein</fullName>
    </submittedName>
</protein>
<keyword evidence="1" id="KW-1133">Transmembrane helix</keyword>
<keyword evidence="1" id="KW-0472">Membrane</keyword>
<dbReference type="EMBL" id="DRXE01000117">
    <property type="protein sequence ID" value="HHM67707.1"/>
    <property type="molecule type" value="Genomic_DNA"/>
</dbReference>
<sequence length="123" mass="12880">MLSDYVALNNVLPSVGGWSLGEQATAGLQDATQPPATASGKTPGQGGLLEGQSPLATFLVVLGFLLLLMWLAHTYGEPGEYSNLKASAYNVLFIGLTAALFIPLLKVAAVKIPGPWTSYFLSI</sequence>
<reference evidence="2" key="1">
    <citation type="journal article" date="2020" name="mSystems">
        <title>Genome- and Community-Level Interaction Insights into Carbon Utilization and Element Cycling Functions of Hydrothermarchaeota in Hydrothermal Sediment.</title>
        <authorList>
            <person name="Zhou Z."/>
            <person name="Liu Y."/>
            <person name="Xu W."/>
            <person name="Pan J."/>
            <person name="Luo Z.H."/>
            <person name="Li M."/>
        </authorList>
    </citation>
    <scope>NUCLEOTIDE SEQUENCE [LARGE SCALE GENOMIC DNA]</scope>
    <source>
        <strain evidence="2">SpSt-1071</strain>
    </source>
</reference>
<comment type="caution">
    <text evidence="2">The sequence shown here is derived from an EMBL/GenBank/DDBJ whole genome shotgun (WGS) entry which is preliminary data.</text>
</comment>
<evidence type="ECO:0000256" key="1">
    <source>
        <dbReference type="SAM" id="Phobius"/>
    </source>
</evidence>
<proteinExistence type="predicted"/>
<accession>A0A7C5VFB2</accession>